<evidence type="ECO:0000313" key="3">
    <source>
        <dbReference type="Proteomes" id="UP000094527"/>
    </source>
</evidence>
<sequence length="327" mass="36351">MDISRTPPGSCVPYYARTASWIQRGPSFKNLHYTMRCSKCGFFVIDGYLACIASGHLTCIDCVNIHGLKLKCEFVPPKGIVPKTKDLDMALVGQSKEFANKETLKRWHSDDDLPPKVGKCGSTLLFQPSEFISKLQSKIHLSCPNAADGCWNNYTAREIRHHYTNLCRFRPVDSPHDVAASSRSQSPKVKKDLSKNSNTPKIVNNFTLVEEMVSSEEAWKEEVTVVIPVKQEEETGVPCVGMRQDEPTKMESTSNAALEMDNVHDPEVIFLEGGAVDSRLDAEIALDSVTAPNQGDNLAKTYQIDATDKDNTKRTTVSISMYDAFSH</sequence>
<protein>
    <submittedName>
        <fullName evidence="2">Uncharacterized protein</fullName>
    </submittedName>
</protein>
<comment type="caution">
    <text evidence="2">The sequence shown here is derived from an EMBL/GenBank/DDBJ whole genome shotgun (WGS) entry which is preliminary data.</text>
</comment>
<organism evidence="2 3">
    <name type="scientific">Orchesella cincta</name>
    <name type="common">Springtail</name>
    <name type="synonym">Podura cincta</name>
    <dbReference type="NCBI Taxonomy" id="48709"/>
    <lineage>
        <taxon>Eukaryota</taxon>
        <taxon>Metazoa</taxon>
        <taxon>Ecdysozoa</taxon>
        <taxon>Arthropoda</taxon>
        <taxon>Hexapoda</taxon>
        <taxon>Collembola</taxon>
        <taxon>Entomobryomorpha</taxon>
        <taxon>Entomobryoidea</taxon>
        <taxon>Orchesellidae</taxon>
        <taxon>Orchesellinae</taxon>
        <taxon>Orchesella</taxon>
    </lineage>
</organism>
<keyword evidence="3" id="KW-1185">Reference proteome</keyword>
<gene>
    <name evidence="2" type="ORF">Ocin01_05320</name>
</gene>
<evidence type="ECO:0000256" key="1">
    <source>
        <dbReference type="SAM" id="MobiDB-lite"/>
    </source>
</evidence>
<dbReference type="AlphaFoldDB" id="A0A1D2N8E5"/>
<dbReference type="EMBL" id="LJIJ01000157">
    <property type="protein sequence ID" value="ODN01355.1"/>
    <property type="molecule type" value="Genomic_DNA"/>
</dbReference>
<dbReference type="Proteomes" id="UP000094527">
    <property type="component" value="Unassembled WGS sequence"/>
</dbReference>
<accession>A0A1D2N8E5</accession>
<reference evidence="2 3" key="1">
    <citation type="journal article" date="2016" name="Genome Biol. Evol.">
        <title>Gene Family Evolution Reflects Adaptation to Soil Environmental Stressors in the Genome of the Collembolan Orchesella cincta.</title>
        <authorList>
            <person name="Faddeeva-Vakhrusheva A."/>
            <person name="Derks M.F."/>
            <person name="Anvar S.Y."/>
            <person name="Agamennone V."/>
            <person name="Suring W."/>
            <person name="Smit S."/>
            <person name="van Straalen N.M."/>
            <person name="Roelofs D."/>
        </authorList>
    </citation>
    <scope>NUCLEOTIDE SEQUENCE [LARGE SCALE GENOMIC DNA]</scope>
    <source>
        <tissue evidence="2">Mixed pool</tissue>
    </source>
</reference>
<proteinExistence type="predicted"/>
<evidence type="ECO:0000313" key="2">
    <source>
        <dbReference type="EMBL" id="ODN01355.1"/>
    </source>
</evidence>
<feature type="region of interest" description="Disordered" evidence="1">
    <location>
        <begin position="176"/>
        <end position="196"/>
    </location>
</feature>
<name>A0A1D2N8E5_ORCCI</name>